<evidence type="ECO:0000313" key="4">
    <source>
        <dbReference type="Proteomes" id="UP000435060"/>
    </source>
</evidence>
<dbReference type="AlphaFoldDB" id="A0A6I4R919"/>
<dbReference type="EMBL" id="WLCG01000003">
    <property type="protein sequence ID" value="MTB64031.1"/>
    <property type="molecule type" value="Genomic_DNA"/>
</dbReference>
<name>A0A6I4R919_9STRE</name>
<gene>
    <name evidence="2" type="ORF">GGG87_03310</name>
    <name evidence="3" type="ORF">GGH11_03350</name>
</gene>
<dbReference type="RefSeq" id="WP_154608029.1">
    <property type="nucleotide sequence ID" value="NZ_CP072115.1"/>
</dbReference>
<organism evidence="3 5">
    <name type="scientific">Streptococcus zhangguiae</name>
    <dbReference type="NCBI Taxonomy" id="2664091"/>
    <lineage>
        <taxon>Bacteria</taxon>
        <taxon>Bacillati</taxon>
        <taxon>Bacillota</taxon>
        <taxon>Bacilli</taxon>
        <taxon>Lactobacillales</taxon>
        <taxon>Streptococcaceae</taxon>
        <taxon>Streptococcus</taxon>
    </lineage>
</organism>
<sequence>MKSFNRFTKTCLTLLFVGLSLAGAGFLLGGWKNLKQEVALNRKLETIDFDKVESLDIQTSIIIAPSKDKQFHLSYYHYLKDQFPPVNYRLKDKQLTINDNQPNSFINTDGLLDIVLHLSQQNWVEERIPRLEVPKGTSLKELKGLVDIGDIALKNITIDTAELTVNVGPVKLSNVNIGTLHLDVDAGEIQLADVSLAPPIVKEGSSLLNKSSISLNTGDITATNLSLTGQNSIFTDIGNIDLQLNPKTAVNIEANTDLGSVSNHFQNQPNSQNRLILETDTGDIRVK</sequence>
<evidence type="ECO:0000313" key="5">
    <source>
        <dbReference type="Proteomes" id="UP000435423"/>
    </source>
</evidence>
<dbReference type="Proteomes" id="UP000435060">
    <property type="component" value="Unassembled WGS sequence"/>
</dbReference>
<keyword evidence="4" id="KW-1185">Reference proteome</keyword>
<dbReference type="EMBL" id="WUBJ01000003">
    <property type="protein sequence ID" value="MWV56019.1"/>
    <property type="molecule type" value="Genomic_DNA"/>
</dbReference>
<dbReference type="InterPro" id="IPR025164">
    <property type="entry name" value="Toastrack_DUF4097"/>
</dbReference>
<proteinExistence type="predicted"/>
<evidence type="ECO:0000313" key="2">
    <source>
        <dbReference type="EMBL" id="MTB64031.1"/>
    </source>
</evidence>
<dbReference type="Pfam" id="PF13349">
    <property type="entry name" value="DUF4097"/>
    <property type="match status" value="1"/>
</dbReference>
<dbReference type="Proteomes" id="UP000435423">
    <property type="component" value="Unassembled WGS sequence"/>
</dbReference>
<evidence type="ECO:0000313" key="3">
    <source>
        <dbReference type="EMBL" id="MWV56019.1"/>
    </source>
</evidence>
<comment type="caution">
    <text evidence="3">The sequence shown here is derived from an EMBL/GenBank/DDBJ whole genome shotgun (WGS) entry which is preliminary data.</text>
</comment>
<protein>
    <submittedName>
        <fullName evidence="3">DUF4097 family beta strand repeat protein</fullName>
    </submittedName>
</protein>
<feature type="domain" description="DUF4097" evidence="1">
    <location>
        <begin position="56"/>
        <end position="278"/>
    </location>
</feature>
<accession>A0A6I4R919</accession>
<reference evidence="2 4" key="2">
    <citation type="submission" date="2019-11" db="EMBL/GenBank/DDBJ databases">
        <title>Streptococcis sp. isolated from the respiratory tract of Marmot.</title>
        <authorList>
            <person name="Zhang G."/>
        </authorList>
    </citation>
    <scope>NUCLEOTIDE SEQUENCE [LARGE SCALE GENOMIC DNA]</scope>
    <source>
        <strain evidence="2">Zg-86</strain>
        <strain evidence="4">zg-86</strain>
    </source>
</reference>
<evidence type="ECO:0000259" key="1">
    <source>
        <dbReference type="Pfam" id="PF13349"/>
    </source>
</evidence>
<reference evidence="3 5" key="1">
    <citation type="submission" date="2019-10" db="EMBL/GenBank/DDBJ databases">
        <title>Streptococcis sp, isolated from the respiratory tract of Marmot.</title>
        <authorList>
            <person name="Zhang G."/>
        </authorList>
    </citation>
    <scope>NUCLEOTIDE SEQUENCE [LARGE SCALE GENOMIC DNA]</scope>
    <source>
        <strain evidence="3">Zg-70</strain>
        <strain evidence="5">zg-70</strain>
    </source>
</reference>